<dbReference type="Proteomes" id="UP000076063">
    <property type="component" value="Unassembled WGS sequence"/>
</dbReference>
<comment type="caution">
    <text evidence="1">The sequence shown here is derived from an EMBL/GenBank/DDBJ whole genome shotgun (WGS) entry which is preliminary data.</text>
</comment>
<name>A0A822WZP6_9ENTR</name>
<dbReference type="EMBL" id="FJZI01000009">
    <property type="protein sequence ID" value="CZX94828.1"/>
    <property type="molecule type" value="Genomic_DNA"/>
</dbReference>
<evidence type="ECO:0000313" key="1">
    <source>
        <dbReference type="EMBL" id="CZX94828.1"/>
    </source>
</evidence>
<proteinExistence type="predicted"/>
<accession>A0A822WZP6</accession>
<evidence type="ECO:0000313" key="2">
    <source>
        <dbReference type="Proteomes" id="UP000076063"/>
    </source>
</evidence>
<protein>
    <submittedName>
        <fullName evidence="1">Uncharacterized protein</fullName>
    </submittedName>
</protein>
<gene>
    <name evidence="1" type="ORF">SAMEA2273372_03724</name>
</gene>
<sequence length="54" mass="6164">MLLHACINVNEPRPTAFYAIESFGFPPLLPYPAIYRLSGNTQILRQLFRGHFAT</sequence>
<organism evidence="1 2">
    <name type="scientific">Enterobacter bugandensis</name>
    <dbReference type="NCBI Taxonomy" id="881260"/>
    <lineage>
        <taxon>Bacteria</taxon>
        <taxon>Pseudomonadati</taxon>
        <taxon>Pseudomonadota</taxon>
        <taxon>Gammaproteobacteria</taxon>
        <taxon>Enterobacterales</taxon>
        <taxon>Enterobacteriaceae</taxon>
        <taxon>Enterobacter</taxon>
    </lineage>
</organism>
<reference evidence="1 2" key="1">
    <citation type="submission" date="2016-03" db="EMBL/GenBank/DDBJ databases">
        <authorList>
            <consortium name="Pathogen Informatics"/>
        </authorList>
    </citation>
    <scope>NUCLEOTIDE SEQUENCE [LARGE SCALE GENOMIC DNA]</scope>
    <source>
        <strain evidence="2">e1527</strain>
    </source>
</reference>
<dbReference type="AlphaFoldDB" id="A0A822WZP6"/>